<organism evidence="2 3">
    <name type="scientific">Catenaria anguillulae PL171</name>
    <dbReference type="NCBI Taxonomy" id="765915"/>
    <lineage>
        <taxon>Eukaryota</taxon>
        <taxon>Fungi</taxon>
        <taxon>Fungi incertae sedis</taxon>
        <taxon>Blastocladiomycota</taxon>
        <taxon>Blastocladiomycetes</taxon>
        <taxon>Blastocladiales</taxon>
        <taxon>Catenariaceae</taxon>
        <taxon>Catenaria</taxon>
    </lineage>
</organism>
<feature type="region of interest" description="Disordered" evidence="1">
    <location>
        <begin position="1"/>
        <end position="332"/>
    </location>
</feature>
<feature type="compositionally biased region" description="Basic residues" evidence="1">
    <location>
        <begin position="283"/>
        <end position="293"/>
    </location>
</feature>
<feature type="compositionally biased region" description="Acidic residues" evidence="1">
    <location>
        <begin position="111"/>
        <end position="125"/>
    </location>
</feature>
<feature type="compositionally biased region" description="Polar residues" evidence="1">
    <location>
        <begin position="186"/>
        <end position="198"/>
    </location>
</feature>
<accession>A0A1Y2H728</accession>
<protein>
    <submittedName>
        <fullName evidence="2">Uncharacterized protein</fullName>
    </submittedName>
</protein>
<sequence>MRAQVHVSTASSARPRVVSDPSSSTVRRPQQAHSPGVAPLPLARSRSPHALAASRRIGAALLSPPLPPPPPPPPQARAQSPLVSTDGRAAAAVAMAASSEVNGQAHVWAGDVEEEEQEEEQEEGEVMERSHAQAKFGRPNAAPPATVSLQLQRIKSPNVHARAAHQRGLQASGHKPDAIIPKLANTDPSLLHASSSLDDTQHAHAGGSASSSQVSRNNLAVAPPTRPNHLNRRSHSDARSPPPLRSVHIPLLTSPRVTSERTLTRHDPPPEISLVSLSSSHRGSSRHRSRSRSTSRSQASSRTRRTRSRSRSRSRSRDRAPRSKSRSRLHRR</sequence>
<feature type="compositionally biased region" description="Polar residues" evidence="1">
    <location>
        <begin position="20"/>
        <end position="33"/>
    </location>
</feature>
<gene>
    <name evidence="2" type="ORF">BCR44DRAFT_1449702</name>
</gene>
<evidence type="ECO:0000313" key="2">
    <source>
        <dbReference type="EMBL" id="ORZ29503.1"/>
    </source>
</evidence>
<dbReference type="EMBL" id="MCFL01000164">
    <property type="protein sequence ID" value="ORZ29503.1"/>
    <property type="molecule type" value="Genomic_DNA"/>
</dbReference>
<evidence type="ECO:0000313" key="3">
    <source>
        <dbReference type="Proteomes" id="UP000193411"/>
    </source>
</evidence>
<feature type="compositionally biased region" description="Pro residues" evidence="1">
    <location>
        <begin position="64"/>
        <end position="75"/>
    </location>
</feature>
<feature type="compositionally biased region" description="Polar residues" evidence="1">
    <location>
        <begin position="1"/>
        <end position="12"/>
    </location>
</feature>
<feature type="compositionally biased region" description="Basic residues" evidence="1">
    <location>
        <begin position="302"/>
        <end position="314"/>
    </location>
</feature>
<evidence type="ECO:0000256" key="1">
    <source>
        <dbReference type="SAM" id="MobiDB-lite"/>
    </source>
</evidence>
<keyword evidence="3" id="KW-1185">Reference proteome</keyword>
<feature type="compositionally biased region" description="Low complexity" evidence="1">
    <location>
        <begin position="203"/>
        <end position="212"/>
    </location>
</feature>
<feature type="compositionally biased region" description="Basic and acidic residues" evidence="1">
    <location>
        <begin position="258"/>
        <end position="269"/>
    </location>
</feature>
<feature type="compositionally biased region" description="Basic residues" evidence="1">
    <location>
        <begin position="322"/>
        <end position="332"/>
    </location>
</feature>
<comment type="caution">
    <text evidence="2">The sequence shown here is derived from an EMBL/GenBank/DDBJ whole genome shotgun (WGS) entry which is preliminary data.</text>
</comment>
<name>A0A1Y2H728_9FUNG</name>
<reference evidence="2 3" key="1">
    <citation type="submission" date="2016-07" db="EMBL/GenBank/DDBJ databases">
        <title>Pervasive Adenine N6-methylation of Active Genes in Fungi.</title>
        <authorList>
            <consortium name="DOE Joint Genome Institute"/>
            <person name="Mondo S.J."/>
            <person name="Dannebaum R.O."/>
            <person name="Kuo R.C."/>
            <person name="Labutti K."/>
            <person name="Haridas S."/>
            <person name="Kuo A."/>
            <person name="Salamov A."/>
            <person name="Ahrendt S.R."/>
            <person name="Lipzen A."/>
            <person name="Sullivan W."/>
            <person name="Andreopoulos W.B."/>
            <person name="Clum A."/>
            <person name="Lindquist E."/>
            <person name="Daum C."/>
            <person name="Ramamoorthy G.K."/>
            <person name="Gryganskyi A."/>
            <person name="Culley D."/>
            <person name="Magnuson J.K."/>
            <person name="James T.Y."/>
            <person name="O'Malley M.A."/>
            <person name="Stajich J.E."/>
            <person name="Spatafora J.W."/>
            <person name="Visel A."/>
            <person name="Grigoriev I.V."/>
        </authorList>
    </citation>
    <scope>NUCLEOTIDE SEQUENCE [LARGE SCALE GENOMIC DNA]</scope>
    <source>
        <strain evidence="2 3">PL171</strain>
    </source>
</reference>
<dbReference type="AlphaFoldDB" id="A0A1Y2H728"/>
<proteinExistence type="predicted"/>
<dbReference type="Proteomes" id="UP000193411">
    <property type="component" value="Unassembled WGS sequence"/>
</dbReference>